<keyword evidence="1" id="KW-1133">Transmembrane helix</keyword>
<keyword evidence="1" id="KW-0812">Transmembrane</keyword>
<evidence type="ECO:0000256" key="1">
    <source>
        <dbReference type="SAM" id="Phobius"/>
    </source>
</evidence>
<dbReference type="PIRSF" id="PIRSF004548">
    <property type="entry name" value="CreD"/>
    <property type="match status" value="1"/>
</dbReference>
<comment type="caution">
    <text evidence="2">The sequence shown here is derived from an EMBL/GenBank/DDBJ whole genome shotgun (WGS) entry which is preliminary data.</text>
</comment>
<feature type="transmembrane region" description="Helical" evidence="1">
    <location>
        <begin position="404"/>
        <end position="422"/>
    </location>
</feature>
<feature type="transmembrane region" description="Helical" evidence="1">
    <location>
        <begin position="300"/>
        <end position="318"/>
    </location>
</feature>
<evidence type="ECO:0000313" key="3">
    <source>
        <dbReference type="Proteomes" id="UP000291338"/>
    </source>
</evidence>
<feature type="transmembrane region" description="Helical" evidence="1">
    <location>
        <begin position="354"/>
        <end position="374"/>
    </location>
</feature>
<organism evidence="2 3">
    <name type="scientific">Pseudoalteromonas phenolica</name>
    <dbReference type="NCBI Taxonomy" id="161398"/>
    <lineage>
        <taxon>Bacteria</taxon>
        <taxon>Pseudomonadati</taxon>
        <taxon>Pseudomonadota</taxon>
        <taxon>Gammaproteobacteria</taxon>
        <taxon>Alteromonadales</taxon>
        <taxon>Pseudoalteromonadaceae</taxon>
        <taxon>Pseudoalteromonas</taxon>
    </lineage>
</organism>
<protein>
    <submittedName>
        <fullName evidence="2">Cell envelope integrity protein CreD</fullName>
    </submittedName>
</protein>
<dbReference type="PANTHER" id="PTHR30092">
    <property type="entry name" value="INNER MEMBRANE PROTEIN CRED"/>
    <property type="match status" value="1"/>
</dbReference>
<feature type="transmembrane region" description="Helical" evidence="1">
    <location>
        <begin position="12"/>
        <end position="35"/>
    </location>
</feature>
<evidence type="ECO:0000313" key="2">
    <source>
        <dbReference type="EMBL" id="RZQ51528.1"/>
    </source>
</evidence>
<dbReference type="Proteomes" id="UP000291338">
    <property type="component" value="Unassembled WGS sequence"/>
</dbReference>
<dbReference type="InterPro" id="IPR010364">
    <property type="entry name" value="Uncharacterised_IM_CreD"/>
</dbReference>
<dbReference type="Pfam" id="PF06123">
    <property type="entry name" value="CreD"/>
    <property type="match status" value="1"/>
</dbReference>
<dbReference type="AlphaFoldDB" id="A0A4V2EJ91"/>
<gene>
    <name evidence="2" type="ORF">C1E23_19060</name>
</gene>
<dbReference type="NCBIfam" id="NF008712">
    <property type="entry name" value="PRK11715.1-1"/>
    <property type="match status" value="1"/>
</dbReference>
<sequence>MRRIHMRQKLGTKFGIIVMLILGLLIPILMIQGLIDDRQALQHEVRDDIARSSSGEQRIIGPFLHITYTETYERNGELLNRDKRLVILPESLNLNSKLDTFSKYRGIYKAILYRSMSEMKGRFELSALDSIEIGKIKSADLVIAIKDIRGIGQSTQIKLDDKLHALLPGTGISQLPEGVRVNLALTNVSAKQDIDFSIDLALQGMQKIAIVPVAKHTQVSMNSNWPHPSFVGNYLPADSTITDQGFTANWQTNFFATNIEELFSKCLFATQCELLNERSLGVSLVESVDHYLKSYRATNYALLIFTLVFACFFLLEVFNAKPLHPIQYGFVGLSLAVFYLLLVSLSEHIGFNSAYFIAVAASSCLLSIYVSGMLKNTKMGMVFFCGLVCLYGLLFGLLSAEDYALLMGSLLVFLVLNITMLVTRKVDWYQPKVEDNTIQT</sequence>
<proteinExistence type="predicted"/>
<name>A0A4V2EJ91_9GAMM</name>
<feature type="transmembrane region" description="Helical" evidence="1">
    <location>
        <begin position="325"/>
        <end position="342"/>
    </location>
</feature>
<dbReference type="EMBL" id="PPSX01000095">
    <property type="protein sequence ID" value="RZQ51528.1"/>
    <property type="molecule type" value="Genomic_DNA"/>
</dbReference>
<dbReference type="PANTHER" id="PTHR30092:SF0">
    <property type="entry name" value="INNER MEMBRANE PROTEIN CRED"/>
    <property type="match status" value="1"/>
</dbReference>
<keyword evidence="1" id="KW-0472">Membrane</keyword>
<accession>A0A4V2EJ91</accession>
<dbReference type="GO" id="GO:0005886">
    <property type="term" value="C:plasma membrane"/>
    <property type="evidence" value="ECO:0007669"/>
    <property type="project" value="TreeGrafter"/>
</dbReference>
<feature type="transmembrane region" description="Helical" evidence="1">
    <location>
        <begin position="381"/>
        <end position="398"/>
    </location>
</feature>
<reference evidence="2 3" key="1">
    <citation type="submission" date="2018-01" db="EMBL/GenBank/DDBJ databases">
        <title>Co-occurrence of chitin degradation, pigmentation and bioactivity in marine Pseudoalteromonas.</title>
        <authorList>
            <person name="Paulsen S."/>
            <person name="Gram L."/>
            <person name="Machado H."/>
        </authorList>
    </citation>
    <scope>NUCLEOTIDE SEQUENCE [LARGE SCALE GENOMIC DNA]</scope>
    <source>
        <strain evidence="2 3">S3898</strain>
    </source>
</reference>